<evidence type="ECO:0000256" key="2">
    <source>
        <dbReference type="ARBA" id="ARBA00035112"/>
    </source>
</evidence>
<evidence type="ECO:0008006" key="6">
    <source>
        <dbReference type="Google" id="ProtNLM"/>
    </source>
</evidence>
<feature type="transmembrane region" description="Helical" evidence="3">
    <location>
        <begin position="46"/>
        <end position="68"/>
    </location>
</feature>
<evidence type="ECO:0000313" key="4">
    <source>
        <dbReference type="EMBL" id="CAG8955465.1"/>
    </source>
</evidence>
<dbReference type="GO" id="GO:0043386">
    <property type="term" value="P:mycotoxin biosynthetic process"/>
    <property type="evidence" value="ECO:0007669"/>
    <property type="project" value="InterPro"/>
</dbReference>
<proteinExistence type="inferred from homology"/>
<keyword evidence="5" id="KW-1185">Reference proteome</keyword>
<organism evidence="4 5">
    <name type="scientific">Hymenoscyphus fraxineus</name>
    <dbReference type="NCBI Taxonomy" id="746836"/>
    <lineage>
        <taxon>Eukaryota</taxon>
        <taxon>Fungi</taxon>
        <taxon>Dikarya</taxon>
        <taxon>Ascomycota</taxon>
        <taxon>Pezizomycotina</taxon>
        <taxon>Leotiomycetes</taxon>
        <taxon>Helotiales</taxon>
        <taxon>Helotiaceae</taxon>
        <taxon>Hymenoscyphus</taxon>
    </lineage>
</organism>
<keyword evidence="3" id="KW-1133">Transmembrane helix</keyword>
<dbReference type="EMBL" id="CAJVRL010000063">
    <property type="protein sequence ID" value="CAG8955465.1"/>
    <property type="molecule type" value="Genomic_DNA"/>
</dbReference>
<dbReference type="PANTHER" id="PTHR33365">
    <property type="entry name" value="YALI0B05434P"/>
    <property type="match status" value="1"/>
</dbReference>
<sequence>MDTLSKPLLGDESFADAASISTVGEKPPLTLQRRPVGMRRWWQLPLLVHLGLLTAYIFVTITIVLLAISSKRHGPGLIYSCVVPTLATPAQRSIKPGIYFFNASQTPPLYGNVRISNDEMDLIDSNRASQSVALPDGGYFGTITAIHELHCLKRLYQFMYPAYYFVNISAQEAEDNRMHNGHCIDILRQSIMCHADISPVTMRWGSAQPIPLGNFSSPHECTNWDGIESWAKKRQIPRLMEPGWLKHPSLGAVYHEGFQNKIGQVHDG</sequence>
<dbReference type="OrthoDB" id="3687641at2759"/>
<protein>
    <recommendedName>
        <fullName evidence="6">Tat pathway signal sequence</fullName>
    </recommendedName>
</protein>
<comment type="pathway">
    <text evidence="1">Mycotoxin biosynthesis.</text>
</comment>
<keyword evidence="3" id="KW-0472">Membrane</keyword>
<comment type="caution">
    <text evidence="4">The sequence shown here is derived from an EMBL/GenBank/DDBJ whole genome shotgun (WGS) entry which is preliminary data.</text>
</comment>
<keyword evidence="3" id="KW-0812">Transmembrane</keyword>
<dbReference type="Pfam" id="PF11807">
    <property type="entry name" value="UstYa"/>
    <property type="match status" value="1"/>
</dbReference>
<evidence type="ECO:0000313" key="5">
    <source>
        <dbReference type="Proteomes" id="UP000696280"/>
    </source>
</evidence>
<comment type="similarity">
    <text evidence="2">Belongs to the ustYa family.</text>
</comment>
<evidence type="ECO:0000256" key="1">
    <source>
        <dbReference type="ARBA" id="ARBA00004685"/>
    </source>
</evidence>
<dbReference type="PANTHER" id="PTHR33365:SF4">
    <property type="entry name" value="CYCLOCHLOROTINE BIOSYNTHESIS PROTEIN O"/>
    <property type="match status" value="1"/>
</dbReference>
<evidence type="ECO:0000256" key="3">
    <source>
        <dbReference type="SAM" id="Phobius"/>
    </source>
</evidence>
<reference evidence="4" key="1">
    <citation type="submission" date="2021-07" db="EMBL/GenBank/DDBJ databases">
        <authorList>
            <person name="Durling M."/>
        </authorList>
    </citation>
    <scope>NUCLEOTIDE SEQUENCE</scope>
</reference>
<dbReference type="AlphaFoldDB" id="A0A9N9KW66"/>
<dbReference type="Proteomes" id="UP000696280">
    <property type="component" value="Unassembled WGS sequence"/>
</dbReference>
<accession>A0A9N9KW66</accession>
<name>A0A9N9KW66_9HELO</name>
<dbReference type="InterPro" id="IPR021765">
    <property type="entry name" value="UstYa-like"/>
</dbReference>
<gene>
    <name evidence="4" type="ORF">HYFRA_00010332</name>
</gene>